<protein>
    <submittedName>
        <fullName evidence="1">Uncharacterized protein</fullName>
    </submittedName>
</protein>
<feature type="non-terminal residue" evidence="1">
    <location>
        <position position="98"/>
    </location>
</feature>
<dbReference type="InterPro" id="IPR045864">
    <property type="entry name" value="aa-tRNA-synth_II/BPL/LPL"/>
</dbReference>
<dbReference type="SUPFAM" id="SSF55681">
    <property type="entry name" value="Class II aaRS and biotin synthetases"/>
    <property type="match status" value="1"/>
</dbReference>
<accession>X1CS85</accession>
<sequence length="98" mass="11059">MGKAMKWRLINSGYLDGYTNMAIDEAMFTLRATNDMPPTLRLYGWRPPAISVGYFQELEGIKLEDNTMSGLASVVTSPTSLLLEIAARTRRMIFPERV</sequence>
<dbReference type="InterPro" id="IPR050664">
    <property type="entry name" value="Octanoyltrans_LipM/LipL"/>
</dbReference>
<name>X1CS85_9ZZZZ</name>
<comment type="caution">
    <text evidence="1">The sequence shown here is derived from an EMBL/GenBank/DDBJ whole genome shotgun (WGS) entry which is preliminary data.</text>
</comment>
<evidence type="ECO:0000313" key="1">
    <source>
        <dbReference type="EMBL" id="GAH10637.1"/>
    </source>
</evidence>
<reference evidence="1" key="1">
    <citation type="journal article" date="2014" name="Front. Microbiol.">
        <title>High frequency of phylogenetically diverse reductive dehalogenase-homologous genes in deep subseafloor sedimentary metagenomes.</title>
        <authorList>
            <person name="Kawai M."/>
            <person name="Futagami T."/>
            <person name="Toyoda A."/>
            <person name="Takaki Y."/>
            <person name="Nishi S."/>
            <person name="Hori S."/>
            <person name="Arai W."/>
            <person name="Tsubouchi T."/>
            <person name="Morono Y."/>
            <person name="Uchiyama I."/>
            <person name="Ito T."/>
            <person name="Fujiyama A."/>
            <person name="Inagaki F."/>
            <person name="Takami H."/>
        </authorList>
    </citation>
    <scope>NUCLEOTIDE SEQUENCE</scope>
    <source>
        <strain evidence="1">Expedition CK06-06</strain>
    </source>
</reference>
<proteinExistence type="predicted"/>
<dbReference type="AlphaFoldDB" id="X1CS85"/>
<organism evidence="1">
    <name type="scientific">marine sediment metagenome</name>
    <dbReference type="NCBI Taxonomy" id="412755"/>
    <lineage>
        <taxon>unclassified sequences</taxon>
        <taxon>metagenomes</taxon>
        <taxon>ecological metagenomes</taxon>
    </lineage>
</organism>
<gene>
    <name evidence="1" type="ORF">S01H4_61409</name>
</gene>
<dbReference type="EMBL" id="BART01036405">
    <property type="protein sequence ID" value="GAH10637.1"/>
    <property type="molecule type" value="Genomic_DNA"/>
</dbReference>
<dbReference type="Gene3D" id="3.30.930.10">
    <property type="entry name" value="Bira Bifunctional Protein, Domain 2"/>
    <property type="match status" value="1"/>
</dbReference>
<dbReference type="PANTHER" id="PTHR43679:SF2">
    <property type="entry name" value="OCTANOYL-[GCVH]:PROTEIN N-OCTANOYLTRANSFERASE"/>
    <property type="match status" value="1"/>
</dbReference>
<dbReference type="PANTHER" id="PTHR43679">
    <property type="entry name" value="OCTANOYLTRANSFERASE LIPM-RELATED"/>
    <property type="match status" value="1"/>
</dbReference>